<feature type="compositionally biased region" description="Polar residues" evidence="1">
    <location>
        <begin position="55"/>
        <end position="68"/>
    </location>
</feature>
<evidence type="ECO:0000313" key="4">
    <source>
        <dbReference type="Proteomes" id="UP000712600"/>
    </source>
</evidence>
<feature type="region of interest" description="Disordered" evidence="1">
    <location>
        <begin position="221"/>
        <end position="251"/>
    </location>
</feature>
<comment type="caution">
    <text evidence="3">The sequence shown here is derived from an EMBL/GenBank/DDBJ whole genome shotgun (WGS) entry which is preliminary data.</text>
</comment>
<reference evidence="3" key="1">
    <citation type="submission" date="2019-12" db="EMBL/GenBank/DDBJ databases">
        <title>Genome sequencing and annotation of Brassica cretica.</title>
        <authorList>
            <person name="Studholme D.J."/>
            <person name="Sarris P."/>
        </authorList>
    </citation>
    <scope>NUCLEOTIDE SEQUENCE</scope>
    <source>
        <strain evidence="3">PFS-109/04</strain>
        <tissue evidence="3">Leaf</tissue>
    </source>
</reference>
<dbReference type="Proteomes" id="UP000712600">
    <property type="component" value="Unassembled WGS sequence"/>
</dbReference>
<feature type="compositionally biased region" description="Polar residues" evidence="1">
    <location>
        <begin position="1"/>
        <end position="17"/>
    </location>
</feature>
<name>A0A8S9NWY9_BRACR</name>
<evidence type="ECO:0000256" key="1">
    <source>
        <dbReference type="SAM" id="MobiDB-lite"/>
    </source>
</evidence>
<feature type="compositionally biased region" description="Basic and acidic residues" evidence="1">
    <location>
        <begin position="69"/>
        <end position="83"/>
    </location>
</feature>
<feature type="domain" description="Ig-like" evidence="2">
    <location>
        <begin position="90"/>
        <end position="202"/>
    </location>
</feature>
<proteinExistence type="predicted"/>
<dbReference type="AlphaFoldDB" id="A0A8S9NWY9"/>
<dbReference type="InterPro" id="IPR007110">
    <property type="entry name" value="Ig-like_dom"/>
</dbReference>
<dbReference type="EMBL" id="QGKX02001521">
    <property type="protein sequence ID" value="KAF3506561.1"/>
    <property type="molecule type" value="Genomic_DNA"/>
</dbReference>
<protein>
    <recommendedName>
        <fullName evidence="2">Ig-like domain-containing protein</fullName>
    </recommendedName>
</protein>
<evidence type="ECO:0000313" key="3">
    <source>
        <dbReference type="EMBL" id="KAF3506561.1"/>
    </source>
</evidence>
<dbReference type="PROSITE" id="PS50835">
    <property type="entry name" value="IG_LIKE"/>
    <property type="match status" value="1"/>
</dbReference>
<sequence length="291" mass="31415">CIQDLQQLSGRKTLNQTDDTDSEPQMSYEGVGSDAVDTEMKDVVVSSPEDKLTQPEGQPSLSDATIQKSTKDAVTRGMDDKPVSHVGDVPEELQLEFGDKKMSASAVASETNREFECLEEGCKSTPIISAKMYSRSPTTQWKKDAGNQTDDTDSEPQMSYEGRINSLSLKDNPLSLMPQFASEACAASKTARVVNTTSSKVSNAGGSTSTTLSLEFFQNEIQRSGSEDEKSTKDAVTRGMDDKPVSHVGDVPEELQLEFGDKKMSASAVASEKNHDHSASITLGTDLALLR</sequence>
<feature type="compositionally biased region" description="Basic and acidic residues" evidence="1">
    <location>
        <begin position="38"/>
        <end position="53"/>
    </location>
</feature>
<feature type="compositionally biased region" description="Basic and acidic residues" evidence="1">
    <location>
        <begin position="225"/>
        <end position="245"/>
    </location>
</feature>
<feature type="region of interest" description="Disordered" evidence="1">
    <location>
        <begin position="1"/>
        <end position="89"/>
    </location>
</feature>
<evidence type="ECO:0000259" key="2">
    <source>
        <dbReference type="PROSITE" id="PS50835"/>
    </source>
</evidence>
<gene>
    <name evidence="3" type="ORF">F2Q69_00001311</name>
</gene>
<accession>A0A8S9NWY9</accession>
<feature type="region of interest" description="Disordered" evidence="1">
    <location>
        <begin position="133"/>
        <end position="159"/>
    </location>
</feature>
<organism evidence="3 4">
    <name type="scientific">Brassica cretica</name>
    <name type="common">Mustard</name>
    <dbReference type="NCBI Taxonomy" id="69181"/>
    <lineage>
        <taxon>Eukaryota</taxon>
        <taxon>Viridiplantae</taxon>
        <taxon>Streptophyta</taxon>
        <taxon>Embryophyta</taxon>
        <taxon>Tracheophyta</taxon>
        <taxon>Spermatophyta</taxon>
        <taxon>Magnoliopsida</taxon>
        <taxon>eudicotyledons</taxon>
        <taxon>Gunneridae</taxon>
        <taxon>Pentapetalae</taxon>
        <taxon>rosids</taxon>
        <taxon>malvids</taxon>
        <taxon>Brassicales</taxon>
        <taxon>Brassicaceae</taxon>
        <taxon>Brassiceae</taxon>
        <taxon>Brassica</taxon>
    </lineage>
</organism>
<feature type="non-terminal residue" evidence="3">
    <location>
        <position position="1"/>
    </location>
</feature>